<dbReference type="PANTHER" id="PTHR48258:SF15">
    <property type="entry name" value="OS02G0543900 PROTEIN"/>
    <property type="match status" value="1"/>
</dbReference>
<dbReference type="InterPro" id="IPR025452">
    <property type="entry name" value="DUF4218"/>
</dbReference>
<evidence type="ECO:0000313" key="5">
    <source>
        <dbReference type="Proteomes" id="UP000829196"/>
    </source>
</evidence>
<evidence type="ECO:0000259" key="1">
    <source>
        <dbReference type="Pfam" id="PF13952"/>
    </source>
</evidence>
<feature type="domain" description="DUF4218" evidence="2">
    <location>
        <begin position="719"/>
        <end position="832"/>
    </location>
</feature>
<accession>A0A8T3BY72</accession>
<evidence type="ECO:0000259" key="2">
    <source>
        <dbReference type="Pfam" id="PF13960"/>
    </source>
</evidence>
<comment type="caution">
    <text evidence="4">The sequence shown here is derived from an EMBL/GenBank/DDBJ whole genome shotgun (WGS) entry which is preliminary data.</text>
</comment>
<dbReference type="Pfam" id="PF13963">
    <property type="entry name" value="Transpos_assoc"/>
    <property type="match status" value="1"/>
</dbReference>
<dbReference type="InterPro" id="IPR004252">
    <property type="entry name" value="Probable_transposase_24"/>
</dbReference>
<dbReference type="Proteomes" id="UP000829196">
    <property type="component" value="Unassembled WGS sequence"/>
</dbReference>
<dbReference type="PANTHER" id="PTHR48258">
    <property type="entry name" value="DUF4218 DOMAIN-CONTAINING PROTEIN-RELATED"/>
    <property type="match status" value="1"/>
</dbReference>
<keyword evidence="5" id="KW-1185">Reference proteome</keyword>
<proteinExistence type="predicted"/>
<dbReference type="InterPro" id="IPR025312">
    <property type="entry name" value="DUF4216"/>
</dbReference>
<protein>
    <recommendedName>
        <fullName evidence="6">Transposase</fullName>
    </recommendedName>
</protein>
<dbReference type="InterPro" id="IPR029480">
    <property type="entry name" value="Transpos_assoc"/>
</dbReference>
<feature type="domain" description="DUF4216" evidence="1">
    <location>
        <begin position="1010"/>
        <end position="1079"/>
    </location>
</feature>
<dbReference type="Pfam" id="PF13960">
    <property type="entry name" value="DUF4218"/>
    <property type="match status" value="1"/>
</dbReference>
<dbReference type="Pfam" id="PF03004">
    <property type="entry name" value="Transposase_24"/>
    <property type="match status" value="1"/>
</dbReference>
<dbReference type="Pfam" id="PF02992">
    <property type="entry name" value="Transposase_21"/>
    <property type="match status" value="1"/>
</dbReference>
<reference evidence="4" key="1">
    <citation type="journal article" date="2022" name="Front. Genet.">
        <title>Chromosome-Scale Assembly of the Dendrobium nobile Genome Provides Insights Into the Molecular Mechanism of the Biosynthesis of the Medicinal Active Ingredient of Dendrobium.</title>
        <authorList>
            <person name="Xu Q."/>
            <person name="Niu S.-C."/>
            <person name="Li K.-L."/>
            <person name="Zheng P.-J."/>
            <person name="Zhang X.-J."/>
            <person name="Jia Y."/>
            <person name="Liu Y."/>
            <person name="Niu Y.-X."/>
            <person name="Yu L.-H."/>
            <person name="Chen D.-F."/>
            <person name="Zhang G.-Q."/>
        </authorList>
    </citation>
    <scope>NUCLEOTIDE SEQUENCE</scope>
    <source>
        <tissue evidence="4">Leaf</tissue>
    </source>
</reference>
<evidence type="ECO:0000313" key="4">
    <source>
        <dbReference type="EMBL" id="KAI0524302.1"/>
    </source>
</evidence>
<dbReference type="InterPro" id="IPR004242">
    <property type="entry name" value="Transposase_21"/>
</dbReference>
<evidence type="ECO:0000259" key="3">
    <source>
        <dbReference type="Pfam" id="PF13963"/>
    </source>
</evidence>
<dbReference type="EMBL" id="JAGYWB010000004">
    <property type="protein sequence ID" value="KAI0524302.1"/>
    <property type="molecule type" value="Genomic_DNA"/>
</dbReference>
<gene>
    <name evidence="4" type="ORF">KFK09_003668</name>
</gene>
<dbReference type="OrthoDB" id="658485at2759"/>
<sequence>MKVPRFDLLVRLLQSRRPLLFVVRLLQSRGCFFLLLDSSNRDGPHQVLVILSISKRSNKRRFFVITESYGSSSGMILCPCRDCGNGICRTRDDVEAHLLWRGFKPGYYNWTAHGETSFRNDIGSHSLNVDDVNDDMEGLLNDAFGFESNTADEQEEINKPNANATKFYKLISDSQQELFPGCKKFSKLDFLVRLLQLKCLGNWTQKSFTMLLDLLREAIEDIRLPKSYYETKKIIQDLGLSYKKYDACRNDCILYWGPHEFKNECDICNESRWVAEDSTSKDISSKKKKKVAGKVMWHFPLTSRLQRLFMSSKTASYMIWHKEDRIKDGCMRHPADTPAWQHLDYQDTNFAADPRNVRLGLASDGFNPFGTMTSTHSTWPVVLMTYNLPPNLCMKSQYMMLSLLIPGPTQPGNDIDVYLQPLVAELKELWEIGVQTYDACSKENFQMRAALLWTINDFPCYANLSGYSTKGKFACPICQGGTCSDWLHFSHKRCYMGHRRFLDQDHPDRKDSRSFNGCEEHGTIPPPINGSKIVDMLRSINVKFGKKTPANPNLPYNWKKFSIFFKLPYWERNLLRHNLDVMHIEKNVCDKLLGTLLDLDGKTKDHLNARKDMEKMGIRPSLHPTYTSSGHTYLPAACFTMNKKEKEIFCKVLKNIKVPDGYASNISRRVQLKPLKIFGLKSHDHHIIMQQLLPLCLRRVLPKSVRSPLIQLSHFFQGLCSKVLHPIELLRLEKEIAIILCQLEKIFPPAFFDIMVHLTIHLATEARIGGPVYYRWMYPIERFLGKLKSYVRNRSRPEGSIAEGYIAEECLTFCSLYFAEHVETRHNLLGRNELDVNVLNEGLNIFGTNGRALGKREVKIFNDETLTKAHRYVLFNCEEIEPYVSEHYTLVKEMIRQKRSRYGEHEAKRVHNVEFDSWFANKIASIDPLKDDTISIDLRRLARGPSNIVTLYKKYLINGFRFHVADLMKKRKTQNCGVMIKALTSSFSSIKDNNPISGNLTYYGILKNIIELDYTAERSVVLFECDWVSKGKRLKEDEDGFILTNFHKIKRHQEPFVLASQVQQVFYVEDPIDPTWYIVVTTSPRSNIDNIHIDTDVDDYLQSKTLTQQYLIDDEVQWTRDEVDGILLETHVRNTGCREQTEVEIEVPTNSIENYVAGTSNEEQKRKRGPTYMCSIWGYHATQHGGERIVVNFNKYGQPIGQKKSLFVEFLGTIARNGKYAPIDIRSWDQMPKSLKKNMLEVVQEKFEITRGSDVWVLQSIGKKWRNWKADIKSRYYDPNMPIELQLCNVPKRILKDQWKNLLSYWNSEESKCISERNKKSRSKKSLMHITGKRSFGQVREDQEKSIGHSPTRVEMFERCYTKEGITNNIDACEALAKMKEIRSQTSQTEDVGRDDIFSKVLGNEKVGRVRMYGFGVTPYVAWGEIPNRSSTYRLIEGYKEAFEKMEKQVQEQGEVIAKMKMDMQSTQHATNNTPLRATQYSQNDDVHSFNNSAHIQVGTKVAVKSVVDSTKTVAIGYIRSMDPTHMIDLTEYAEKHKANMVCLWTNSTAHHRYISTVTSPYVS</sequence>
<name>A0A8T3BY72_DENNO</name>
<feature type="domain" description="Transposase-associated" evidence="3">
    <location>
        <begin position="60"/>
        <end position="115"/>
    </location>
</feature>
<organism evidence="4 5">
    <name type="scientific">Dendrobium nobile</name>
    <name type="common">Orchid</name>
    <dbReference type="NCBI Taxonomy" id="94219"/>
    <lineage>
        <taxon>Eukaryota</taxon>
        <taxon>Viridiplantae</taxon>
        <taxon>Streptophyta</taxon>
        <taxon>Embryophyta</taxon>
        <taxon>Tracheophyta</taxon>
        <taxon>Spermatophyta</taxon>
        <taxon>Magnoliopsida</taxon>
        <taxon>Liliopsida</taxon>
        <taxon>Asparagales</taxon>
        <taxon>Orchidaceae</taxon>
        <taxon>Epidendroideae</taxon>
        <taxon>Malaxideae</taxon>
        <taxon>Dendrobiinae</taxon>
        <taxon>Dendrobium</taxon>
    </lineage>
</organism>
<dbReference type="Pfam" id="PF13952">
    <property type="entry name" value="DUF4216"/>
    <property type="match status" value="1"/>
</dbReference>
<evidence type="ECO:0008006" key="6">
    <source>
        <dbReference type="Google" id="ProtNLM"/>
    </source>
</evidence>